<evidence type="ECO:0000313" key="2">
    <source>
        <dbReference type="Proteomes" id="UP000298664"/>
    </source>
</evidence>
<reference evidence="1" key="1">
    <citation type="submission" date="2023-05" db="EMBL/GenBank/DDBJ databases">
        <title>Complete genome sequence of Agrobacterium larrymoorei CFBP5477.</title>
        <authorList>
            <person name="Yen H.-C."/>
            <person name="Chou L."/>
            <person name="Lin Y.-C."/>
            <person name="Lai E.-M."/>
            <person name="Kuo C.-H."/>
        </authorList>
    </citation>
    <scope>NUCLEOTIDE SEQUENCE</scope>
    <source>
        <strain evidence="1">CFBP5477</strain>
    </source>
</reference>
<protein>
    <submittedName>
        <fullName evidence="1">Uncharacterized protein</fullName>
    </submittedName>
</protein>
<evidence type="ECO:0000313" key="1">
    <source>
        <dbReference type="EMBL" id="WHA40357.1"/>
    </source>
</evidence>
<name>A0AAF0H7N3_9HYPH</name>
<dbReference type="Proteomes" id="UP000298664">
    <property type="component" value="Chromosome Circular"/>
</dbReference>
<dbReference type="RefSeq" id="WP_170980157.1">
    <property type="nucleotide sequence ID" value="NZ_CP124733.1"/>
</dbReference>
<organism evidence="1 2">
    <name type="scientific">Agrobacterium larrymoorei</name>
    <dbReference type="NCBI Taxonomy" id="160699"/>
    <lineage>
        <taxon>Bacteria</taxon>
        <taxon>Pseudomonadati</taxon>
        <taxon>Pseudomonadota</taxon>
        <taxon>Alphaproteobacteria</taxon>
        <taxon>Hyphomicrobiales</taxon>
        <taxon>Rhizobiaceae</taxon>
        <taxon>Rhizobium/Agrobacterium group</taxon>
        <taxon>Agrobacterium</taxon>
    </lineage>
</organism>
<sequence length="56" mass="6206">MGILVRRFSIIVLLMAIFAMSFAALVINPDRSFQRVNMGSAFSCQHSFSGNCHVTL</sequence>
<accession>A0AAF0H7N3</accession>
<dbReference type="EMBL" id="CP124733">
    <property type="protein sequence ID" value="WHA40357.1"/>
    <property type="molecule type" value="Genomic_DNA"/>
</dbReference>
<proteinExistence type="predicted"/>
<dbReference type="AlphaFoldDB" id="A0AAF0H7N3"/>
<gene>
    <name evidence="1" type="ORF">CFBP5477_011000</name>
</gene>